<accession>J2ZI39</accession>
<protein>
    <submittedName>
        <fullName evidence="1">Uncharacterized protein</fullName>
    </submittedName>
</protein>
<dbReference type="AlphaFoldDB" id="J2ZI39"/>
<reference evidence="1 2" key="1">
    <citation type="journal article" date="2012" name="J. Bacteriol.">
        <title>Draft Genome Sequence of the Extremely Halophilic Archaeon Halogranum salarium B-1T.</title>
        <authorList>
            <person name="Kim K.K."/>
            <person name="Lee K.C."/>
            <person name="Lee J.S."/>
        </authorList>
    </citation>
    <scope>NUCLEOTIDE SEQUENCE [LARGE SCALE GENOMIC DNA]</scope>
    <source>
        <strain evidence="1 2">B-1</strain>
    </source>
</reference>
<sequence length="48" mass="5429">MGPLLSVSSLRTWLSLSNRTTGLCAIRRVLLSTSRCRTSGYQSWYRPP</sequence>
<evidence type="ECO:0000313" key="2">
    <source>
        <dbReference type="Proteomes" id="UP000007813"/>
    </source>
</evidence>
<comment type="caution">
    <text evidence="1">The sequence shown here is derived from an EMBL/GenBank/DDBJ whole genome shotgun (WGS) entry which is preliminary data.</text>
</comment>
<proteinExistence type="predicted"/>
<name>J2ZI39_9EURY</name>
<dbReference type="Proteomes" id="UP000007813">
    <property type="component" value="Unassembled WGS sequence"/>
</dbReference>
<dbReference type="EMBL" id="ALJD01000003">
    <property type="protein sequence ID" value="EJN60375.1"/>
    <property type="molecule type" value="Genomic_DNA"/>
</dbReference>
<organism evidence="1 2">
    <name type="scientific">Halogranum salarium B-1</name>
    <dbReference type="NCBI Taxonomy" id="1210908"/>
    <lineage>
        <taxon>Archaea</taxon>
        <taxon>Methanobacteriati</taxon>
        <taxon>Methanobacteriota</taxon>
        <taxon>Stenosarchaea group</taxon>
        <taxon>Halobacteria</taxon>
        <taxon>Halobacteriales</taxon>
        <taxon>Haloferacaceae</taxon>
    </lineage>
</organism>
<evidence type="ECO:0000313" key="1">
    <source>
        <dbReference type="EMBL" id="EJN60375.1"/>
    </source>
</evidence>
<gene>
    <name evidence="1" type="ORF">HSB1_09780</name>
</gene>